<dbReference type="InterPro" id="IPR007438">
    <property type="entry name" value="DUF488"/>
</dbReference>
<proteinExistence type="predicted"/>
<reference evidence="1 2" key="1">
    <citation type="journal article" date="2017" name="Chemistry">
        <title>Isolation, Biosynthesis and Chemical Modifications of Rubterolones A-F: Rare Tropolone Alkaloids from Actinomadura sp. 5-2.</title>
        <authorList>
            <person name="Guo H."/>
            <person name="Benndorf R."/>
            <person name="Leichnitz D."/>
            <person name="Klassen J.L."/>
            <person name="Vollmers J."/>
            <person name="Gorls H."/>
            <person name="Steinacker M."/>
            <person name="Weigel C."/>
            <person name="Dahse H.M."/>
            <person name="Kaster A.K."/>
            <person name="de Beer Z.W."/>
            <person name="Poulsen M."/>
            <person name="Beemelmanns C."/>
        </authorList>
    </citation>
    <scope>NUCLEOTIDE SEQUENCE [LARGE SCALE GENOMIC DNA]</scope>
    <source>
        <strain evidence="1 2">5-2</strain>
    </source>
</reference>
<evidence type="ECO:0000313" key="2">
    <source>
        <dbReference type="Proteomes" id="UP000242367"/>
    </source>
</evidence>
<dbReference type="AlphaFoldDB" id="A0A2P4URL7"/>
<protein>
    <recommendedName>
        <fullName evidence="3">DUF488 domain-containing protein</fullName>
    </recommendedName>
</protein>
<dbReference type="PANTHER" id="PTHR39337:SF1">
    <property type="entry name" value="BLR5642 PROTEIN"/>
    <property type="match status" value="1"/>
</dbReference>
<dbReference type="RefSeq" id="WP_103562443.1">
    <property type="nucleotide sequence ID" value="NZ_MTBP01000001.1"/>
</dbReference>
<gene>
    <name evidence="1" type="ORF">BTM25_20710</name>
</gene>
<sequence>MLRTDQRAGRTGLTGIGYQGHDVASFLERLSGEGVDLLVDVRLNPISRKRGFSKTALSDALRSEGIEYAHARPLGNPKENRAGFGGTTAELRAARRTFSGGLEAPAAREWLARLAEWATERRVMLLCFEAEQERCHRDVVASAVDALAAESRQTLG</sequence>
<accession>A0A2P4URL7</accession>
<dbReference type="EMBL" id="MTBP01000001">
    <property type="protein sequence ID" value="POM27654.1"/>
    <property type="molecule type" value="Genomic_DNA"/>
</dbReference>
<dbReference type="Proteomes" id="UP000242367">
    <property type="component" value="Unassembled WGS sequence"/>
</dbReference>
<keyword evidence="2" id="KW-1185">Reference proteome</keyword>
<dbReference type="PANTHER" id="PTHR39337">
    <property type="entry name" value="BLR5642 PROTEIN"/>
    <property type="match status" value="1"/>
</dbReference>
<name>A0A2P4URL7_9ACTN</name>
<evidence type="ECO:0000313" key="1">
    <source>
        <dbReference type="EMBL" id="POM27654.1"/>
    </source>
</evidence>
<organism evidence="1 2">
    <name type="scientific">Actinomadura rubteroloni</name>
    <dbReference type="NCBI Taxonomy" id="1926885"/>
    <lineage>
        <taxon>Bacteria</taxon>
        <taxon>Bacillati</taxon>
        <taxon>Actinomycetota</taxon>
        <taxon>Actinomycetes</taxon>
        <taxon>Streptosporangiales</taxon>
        <taxon>Thermomonosporaceae</taxon>
        <taxon>Actinomadura</taxon>
    </lineage>
</organism>
<evidence type="ECO:0008006" key="3">
    <source>
        <dbReference type="Google" id="ProtNLM"/>
    </source>
</evidence>
<dbReference type="Pfam" id="PF04343">
    <property type="entry name" value="DUF488"/>
    <property type="match status" value="1"/>
</dbReference>
<comment type="caution">
    <text evidence="1">The sequence shown here is derived from an EMBL/GenBank/DDBJ whole genome shotgun (WGS) entry which is preliminary data.</text>
</comment>